<sequence length="491" mass="53636">MSQMHPAPPAPPMVSNGGRVTATADRRRLSLQKITKALGANSNFIENVAKDIDCRPMDQQCYLSPTPCFKYKILVGTYSAKENNLVRHLYAYLESNEKKGNDAMPWVNYYKGDESDQNVTHINAKAVGEGMTQRAEFPNVNDTLMLSAIITYYFFRRGAQPPPPDAISAGFLRKLEAAVQQVKTHTLLAEDSVGVSPSSSSSYQLARTPETGLKGILGQVHSLAPLPAIRGQPSLDGPPASSPGPPPDSFRYHHSPTAAEHHGVDNLSDGEQIAPSPFYHLPLTEASQVRATPNVEQHETKSGATSPCSDSAVTPPQPPAISSQGLIMGTPTRRQSSASRSCHGETVANIGFEAKISDLSYHVGQYYTPMKQAQDNQLARAPVRKDLVEKKNKAMEKRNAMAEAVRKVEEQLNKTKSDLDATELVLQSYTQEEAKIDAEDARDNETVEVLADAFDDKGLEELEEFLNLVKATKASRKESGEPPNKRRKTSG</sequence>
<feature type="coiled-coil region" evidence="1">
    <location>
        <begin position="385"/>
        <end position="432"/>
    </location>
</feature>
<evidence type="ECO:0000313" key="4">
    <source>
        <dbReference type="Proteomes" id="UP000800035"/>
    </source>
</evidence>
<feature type="region of interest" description="Disordered" evidence="2">
    <location>
        <begin position="291"/>
        <end position="342"/>
    </location>
</feature>
<protein>
    <submittedName>
        <fullName evidence="3">Uncharacterized protein</fullName>
    </submittedName>
</protein>
<dbReference type="EMBL" id="ML976989">
    <property type="protein sequence ID" value="KAF1957660.1"/>
    <property type="molecule type" value="Genomic_DNA"/>
</dbReference>
<feature type="compositionally biased region" description="Basic and acidic residues" evidence="2">
    <location>
        <begin position="475"/>
        <end position="484"/>
    </location>
</feature>
<dbReference type="AlphaFoldDB" id="A0A6A5U031"/>
<reference evidence="3" key="1">
    <citation type="journal article" date="2020" name="Stud. Mycol.">
        <title>101 Dothideomycetes genomes: a test case for predicting lifestyles and emergence of pathogens.</title>
        <authorList>
            <person name="Haridas S."/>
            <person name="Albert R."/>
            <person name="Binder M."/>
            <person name="Bloem J."/>
            <person name="Labutti K."/>
            <person name="Salamov A."/>
            <person name="Andreopoulos B."/>
            <person name="Baker S."/>
            <person name="Barry K."/>
            <person name="Bills G."/>
            <person name="Bluhm B."/>
            <person name="Cannon C."/>
            <person name="Castanera R."/>
            <person name="Culley D."/>
            <person name="Daum C."/>
            <person name="Ezra D."/>
            <person name="Gonzalez J."/>
            <person name="Henrissat B."/>
            <person name="Kuo A."/>
            <person name="Liang C."/>
            <person name="Lipzen A."/>
            <person name="Lutzoni F."/>
            <person name="Magnuson J."/>
            <person name="Mondo S."/>
            <person name="Nolan M."/>
            <person name="Ohm R."/>
            <person name="Pangilinan J."/>
            <person name="Park H.-J."/>
            <person name="Ramirez L."/>
            <person name="Alfaro M."/>
            <person name="Sun H."/>
            <person name="Tritt A."/>
            <person name="Yoshinaga Y."/>
            <person name="Zwiers L.-H."/>
            <person name="Turgeon B."/>
            <person name="Goodwin S."/>
            <person name="Spatafora J."/>
            <person name="Crous P."/>
            <person name="Grigoriev I."/>
        </authorList>
    </citation>
    <scope>NUCLEOTIDE SEQUENCE</scope>
    <source>
        <strain evidence="3">CBS 675.92</strain>
    </source>
</reference>
<dbReference type="Proteomes" id="UP000800035">
    <property type="component" value="Unassembled WGS sequence"/>
</dbReference>
<evidence type="ECO:0000313" key="3">
    <source>
        <dbReference type="EMBL" id="KAF1957660.1"/>
    </source>
</evidence>
<proteinExistence type="predicted"/>
<name>A0A6A5U031_9PLEO</name>
<feature type="compositionally biased region" description="Polar residues" evidence="2">
    <location>
        <begin position="302"/>
        <end position="325"/>
    </location>
</feature>
<keyword evidence="4" id="KW-1185">Reference proteome</keyword>
<keyword evidence="1" id="KW-0175">Coiled coil</keyword>
<evidence type="ECO:0000256" key="1">
    <source>
        <dbReference type="SAM" id="Coils"/>
    </source>
</evidence>
<feature type="region of interest" description="Disordered" evidence="2">
    <location>
        <begin position="227"/>
        <end position="277"/>
    </location>
</feature>
<accession>A0A6A5U031</accession>
<organism evidence="3 4">
    <name type="scientific">Byssothecium circinans</name>
    <dbReference type="NCBI Taxonomy" id="147558"/>
    <lineage>
        <taxon>Eukaryota</taxon>
        <taxon>Fungi</taxon>
        <taxon>Dikarya</taxon>
        <taxon>Ascomycota</taxon>
        <taxon>Pezizomycotina</taxon>
        <taxon>Dothideomycetes</taxon>
        <taxon>Pleosporomycetidae</taxon>
        <taxon>Pleosporales</taxon>
        <taxon>Massarineae</taxon>
        <taxon>Massarinaceae</taxon>
        <taxon>Byssothecium</taxon>
    </lineage>
</organism>
<feature type="region of interest" description="Disordered" evidence="2">
    <location>
        <begin position="472"/>
        <end position="491"/>
    </location>
</feature>
<gene>
    <name evidence="3" type="ORF">CC80DRAFT_561101</name>
</gene>
<evidence type="ECO:0000256" key="2">
    <source>
        <dbReference type="SAM" id="MobiDB-lite"/>
    </source>
</evidence>